<dbReference type="EMBL" id="JAYWIO010000001">
    <property type="protein sequence ID" value="KAK7290441.1"/>
    <property type="molecule type" value="Genomic_DNA"/>
</dbReference>
<comment type="caution">
    <text evidence="2">The sequence shown here is derived from an EMBL/GenBank/DDBJ whole genome shotgun (WGS) entry which is preliminary data.</text>
</comment>
<dbReference type="Proteomes" id="UP001372338">
    <property type="component" value="Unassembled WGS sequence"/>
</dbReference>
<organism evidence="2 3">
    <name type="scientific">Crotalaria pallida</name>
    <name type="common">Smooth rattlebox</name>
    <name type="synonym">Crotalaria striata</name>
    <dbReference type="NCBI Taxonomy" id="3830"/>
    <lineage>
        <taxon>Eukaryota</taxon>
        <taxon>Viridiplantae</taxon>
        <taxon>Streptophyta</taxon>
        <taxon>Embryophyta</taxon>
        <taxon>Tracheophyta</taxon>
        <taxon>Spermatophyta</taxon>
        <taxon>Magnoliopsida</taxon>
        <taxon>eudicotyledons</taxon>
        <taxon>Gunneridae</taxon>
        <taxon>Pentapetalae</taxon>
        <taxon>rosids</taxon>
        <taxon>fabids</taxon>
        <taxon>Fabales</taxon>
        <taxon>Fabaceae</taxon>
        <taxon>Papilionoideae</taxon>
        <taxon>50 kb inversion clade</taxon>
        <taxon>genistoids sensu lato</taxon>
        <taxon>core genistoids</taxon>
        <taxon>Crotalarieae</taxon>
        <taxon>Crotalaria</taxon>
    </lineage>
</organism>
<feature type="region of interest" description="Disordered" evidence="1">
    <location>
        <begin position="55"/>
        <end position="74"/>
    </location>
</feature>
<protein>
    <submittedName>
        <fullName evidence="2">Uncharacterized protein</fullName>
    </submittedName>
</protein>
<keyword evidence="3" id="KW-1185">Reference proteome</keyword>
<name>A0AAN9J2H6_CROPI</name>
<sequence length="109" mass="12295">MLGVREISLSLPHIDDSDEQPRLQVIAYKLPGGGQPLSKERQAHTAEVRFESRKLAATRNNGAEKDGGLDHPFSTMKRQRNVEAWIVGWWEVTRDGETIEKGGGDDLRW</sequence>
<reference evidence="2 3" key="1">
    <citation type="submission" date="2024-01" db="EMBL/GenBank/DDBJ databases">
        <title>The genomes of 5 underutilized Papilionoideae crops provide insights into root nodulation and disease resistanc.</title>
        <authorList>
            <person name="Yuan L."/>
        </authorList>
    </citation>
    <scope>NUCLEOTIDE SEQUENCE [LARGE SCALE GENOMIC DNA]</scope>
    <source>
        <strain evidence="2">ZHUSHIDOU_FW_LH</strain>
        <tissue evidence="2">Leaf</tissue>
    </source>
</reference>
<proteinExistence type="predicted"/>
<evidence type="ECO:0000313" key="2">
    <source>
        <dbReference type="EMBL" id="KAK7290441.1"/>
    </source>
</evidence>
<evidence type="ECO:0000313" key="3">
    <source>
        <dbReference type="Proteomes" id="UP001372338"/>
    </source>
</evidence>
<accession>A0AAN9J2H6</accession>
<dbReference type="AlphaFoldDB" id="A0AAN9J2H6"/>
<evidence type="ECO:0000256" key="1">
    <source>
        <dbReference type="SAM" id="MobiDB-lite"/>
    </source>
</evidence>
<gene>
    <name evidence="2" type="ORF">RIF29_04872</name>
</gene>